<accession>A0AAN7S2K1</accession>
<gene>
    <name evidence="1" type="ORF">QYF61_006844</name>
</gene>
<dbReference type="AlphaFoldDB" id="A0AAN7S2K1"/>
<dbReference type="Proteomes" id="UP001333110">
    <property type="component" value="Unassembled WGS sequence"/>
</dbReference>
<protein>
    <submittedName>
        <fullName evidence="1">Uncharacterized protein</fullName>
    </submittedName>
</protein>
<reference evidence="1 2" key="1">
    <citation type="journal article" date="2023" name="J. Hered.">
        <title>Chromosome-level genome of the wood stork (Mycteria americana) provides insight into avian chromosome evolution.</title>
        <authorList>
            <person name="Flamio R. Jr."/>
            <person name="Ramstad K.M."/>
        </authorList>
    </citation>
    <scope>NUCLEOTIDE SEQUENCE [LARGE SCALE GENOMIC DNA]</scope>
    <source>
        <strain evidence="1">JAX WOST 10</strain>
    </source>
</reference>
<name>A0AAN7S2K1_MYCAM</name>
<proteinExistence type="predicted"/>
<evidence type="ECO:0000313" key="2">
    <source>
        <dbReference type="Proteomes" id="UP001333110"/>
    </source>
</evidence>
<dbReference type="EMBL" id="JAUNZN010000001">
    <property type="protein sequence ID" value="KAK4829834.1"/>
    <property type="molecule type" value="Genomic_DNA"/>
</dbReference>
<evidence type="ECO:0000313" key="1">
    <source>
        <dbReference type="EMBL" id="KAK4829834.1"/>
    </source>
</evidence>
<sequence length="284" mass="31759">MVKAPSAHQLGCLTGFAVAQGLVSRTCGETSEALDEYHLLLIHVSTNDTTKVNTEHAKDEHRALGVRKAGIVAHVVVSLLLPDNGKESMKANSILTCITKSVTSGLREEIIPLSSAHVRNVWNTVQFWDPQKKDIEILEPQWCGKGKLPGAKRGFLELGASQGVVLFVDIKPRSKNLPERTLQGEKEYLGNCKSVSCTSVRVNIMEDNLLELISKDARVLDRLGEWADSNLMKFSNEKCMVLHLDWTNPLQQYRLATDWLVGEQLLKKDLENRRLTGVISMLWY</sequence>
<comment type="caution">
    <text evidence="1">The sequence shown here is derived from an EMBL/GenBank/DDBJ whole genome shotgun (WGS) entry which is preliminary data.</text>
</comment>
<keyword evidence="2" id="KW-1185">Reference proteome</keyword>
<organism evidence="1 2">
    <name type="scientific">Mycteria americana</name>
    <name type="common">Wood stork</name>
    <dbReference type="NCBI Taxonomy" id="33587"/>
    <lineage>
        <taxon>Eukaryota</taxon>
        <taxon>Metazoa</taxon>
        <taxon>Chordata</taxon>
        <taxon>Craniata</taxon>
        <taxon>Vertebrata</taxon>
        <taxon>Euteleostomi</taxon>
        <taxon>Archelosauria</taxon>
        <taxon>Archosauria</taxon>
        <taxon>Dinosauria</taxon>
        <taxon>Saurischia</taxon>
        <taxon>Theropoda</taxon>
        <taxon>Coelurosauria</taxon>
        <taxon>Aves</taxon>
        <taxon>Neognathae</taxon>
        <taxon>Neoaves</taxon>
        <taxon>Aequornithes</taxon>
        <taxon>Ciconiiformes</taxon>
        <taxon>Ciconiidae</taxon>
        <taxon>Mycteria</taxon>
    </lineage>
</organism>